<gene>
    <name evidence="10" type="ORF">FJR03_10105</name>
</gene>
<dbReference type="GO" id="GO:0051603">
    <property type="term" value="P:proteolysis involved in protein catabolic process"/>
    <property type="evidence" value="ECO:0007669"/>
    <property type="project" value="TreeGrafter"/>
</dbReference>
<feature type="domain" description="Peptidase M48" evidence="8">
    <location>
        <begin position="195"/>
        <end position="345"/>
    </location>
</feature>
<dbReference type="GO" id="GO:0004222">
    <property type="term" value="F:metalloendopeptidase activity"/>
    <property type="evidence" value="ECO:0007669"/>
    <property type="project" value="InterPro"/>
</dbReference>
<dbReference type="AlphaFoldDB" id="A0A7M1AX89"/>
<dbReference type="InterPro" id="IPR051156">
    <property type="entry name" value="Mito/Outer_Membr_Metalloprot"/>
</dbReference>
<evidence type="ECO:0000313" key="11">
    <source>
        <dbReference type="Proteomes" id="UP000593910"/>
    </source>
</evidence>
<dbReference type="Pfam" id="PF23368">
    <property type="entry name" value="DUF7092"/>
    <property type="match status" value="1"/>
</dbReference>
<proteinExistence type="inferred from homology"/>
<keyword evidence="11" id="KW-1185">Reference proteome</keyword>
<keyword evidence="7" id="KW-1133">Transmembrane helix</keyword>
<keyword evidence="7" id="KW-0472">Membrane</keyword>
<dbReference type="PANTHER" id="PTHR22726">
    <property type="entry name" value="METALLOENDOPEPTIDASE OMA1"/>
    <property type="match status" value="1"/>
</dbReference>
<dbReference type="Proteomes" id="UP000593910">
    <property type="component" value="Chromosome"/>
</dbReference>
<evidence type="ECO:0000259" key="9">
    <source>
        <dbReference type="Pfam" id="PF23368"/>
    </source>
</evidence>
<organism evidence="10 11">
    <name type="scientific">Sulfurimonas marina</name>
    <dbReference type="NCBI Taxonomy" id="2590551"/>
    <lineage>
        <taxon>Bacteria</taxon>
        <taxon>Pseudomonadati</taxon>
        <taxon>Campylobacterota</taxon>
        <taxon>Epsilonproteobacteria</taxon>
        <taxon>Campylobacterales</taxon>
        <taxon>Sulfurimonadaceae</taxon>
        <taxon>Sulfurimonas</taxon>
    </lineage>
</organism>
<evidence type="ECO:0000256" key="2">
    <source>
        <dbReference type="ARBA" id="ARBA00022723"/>
    </source>
</evidence>
<evidence type="ECO:0000256" key="4">
    <source>
        <dbReference type="ARBA" id="ARBA00022833"/>
    </source>
</evidence>
<sequence>MQLKGYWYAKDSAAQHGAILQTDVKNYTLIVDEKVHCSGLLEELKLDDRLGNITRRISLKDDSVFTCDQHDLIDTLFTKHKKANRFLHSLESKLHSVFISIVVLIVSIYLFVDKGIPYFSEKIAYALPLKTNELLSKHTMDALDKYLFKPSKLSLAQQKDIRKRFRDKLLPNLPEKEHFNYHLNFRLLQDRNLSLPNAMALPSGEIILTDKFVELCSSDEELDSIIYHEVGHIVHRDSLKMLIEGTFISVSVMVALGDLNGFADMGVGLGSMLVNLQYSREHESDADRFAFDLMLKNHMDPIAFATIMKRMNCYLTSRMKDTKEDQLSQYISTHPQTKERIEIAKRYSDCYKEGLTECK</sequence>
<dbReference type="GO" id="GO:0046872">
    <property type="term" value="F:metal ion binding"/>
    <property type="evidence" value="ECO:0007669"/>
    <property type="project" value="UniProtKB-KW"/>
</dbReference>
<dbReference type="InterPro" id="IPR001915">
    <property type="entry name" value="Peptidase_M48"/>
</dbReference>
<feature type="domain" description="DUF7092" evidence="9">
    <location>
        <begin position="3"/>
        <end position="78"/>
    </location>
</feature>
<keyword evidence="1 6" id="KW-0645">Protease</keyword>
<dbReference type="CDD" id="cd07332">
    <property type="entry name" value="M48C_Oma1_like"/>
    <property type="match status" value="1"/>
</dbReference>
<evidence type="ECO:0000256" key="7">
    <source>
        <dbReference type="SAM" id="Phobius"/>
    </source>
</evidence>
<feature type="transmembrane region" description="Helical" evidence="7">
    <location>
        <begin position="94"/>
        <end position="112"/>
    </location>
</feature>
<dbReference type="RefSeq" id="WP_193113390.1">
    <property type="nucleotide sequence ID" value="NZ_CP041165.1"/>
</dbReference>
<dbReference type="PANTHER" id="PTHR22726:SF1">
    <property type="entry name" value="METALLOENDOPEPTIDASE OMA1, MITOCHONDRIAL"/>
    <property type="match status" value="1"/>
</dbReference>
<keyword evidence="7" id="KW-0812">Transmembrane</keyword>
<comment type="similarity">
    <text evidence="6">Belongs to the peptidase M48 family.</text>
</comment>
<evidence type="ECO:0000256" key="3">
    <source>
        <dbReference type="ARBA" id="ARBA00022801"/>
    </source>
</evidence>
<keyword evidence="3 6" id="KW-0378">Hydrolase</keyword>
<dbReference type="GO" id="GO:0016020">
    <property type="term" value="C:membrane"/>
    <property type="evidence" value="ECO:0007669"/>
    <property type="project" value="TreeGrafter"/>
</dbReference>
<name>A0A7M1AX89_9BACT</name>
<keyword evidence="5 6" id="KW-0482">Metalloprotease</keyword>
<dbReference type="Gene3D" id="3.30.2010.10">
    <property type="entry name" value="Metalloproteases ('zincins'), catalytic domain"/>
    <property type="match status" value="1"/>
</dbReference>
<protein>
    <submittedName>
        <fullName evidence="10">M48 family metallopeptidase</fullName>
    </submittedName>
</protein>
<evidence type="ECO:0000256" key="1">
    <source>
        <dbReference type="ARBA" id="ARBA00022670"/>
    </source>
</evidence>
<dbReference type="KEGG" id="smax:FJR03_10105"/>
<keyword evidence="4 6" id="KW-0862">Zinc</keyword>
<evidence type="ECO:0000256" key="5">
    <source>
        <dbReference type="ARBA" id="ARBA00023049"/>
    </source>
</evidence>
<keyword evidence="2" id="KW-0479">Metal-binding</keyword>
<dbReference type="EMBL" id="CP041165">
    <property type="protein sequence ID" value="QOP42069.1"/>
    <property type="molecule type" value="Genomic_DNA"/>
</dbReference>
<dbReference type="InterPro" id="IPR055518">
    <property type="entry name" value="DUF7092"/>
</dbReference>
<comment type="cofactor">
    <cofactor evidence="6">
        <name>Zn(2+)</name>
        <dbReference type="ChEBI" id="CHEBI:29105"/>
    </cofactor>
    <text evidence="6">Binds 1 zinc ion per subunit.</text>
</comment>
<accession>A0A7M1AX89</accession>
<reference evidence="10 11" key="1">
    <citation type="submission" date="2019-06" db="EMBL/GenBank/DDBJ databases">
        <title>Sulfurimonas gotlandica sp. nov., a chemoautotrophic and psychrotolerant epsilonproteobacterium isolated from a pelagic redoxcline, and an emended description of the genus Sulfurimonas.</title>
        <authorList>
            <person name="Wang S."/>
            <person name="Jiang L."/>
            <person name="Shao Z."/>
        </authorList>
    </citation>
    <scope>NUCLEOTIDE SEQUENCE [LARGE SCALE GENOMIC DNA]</scope>
    <source>
        <strain evidence="10 11">B2</strain>
    </source>
</reference>
<evidence type="ECO:0000259" key="8">
    <source>
        <dbReference type="Pfam" id="PF01435"/>
    </source>
</evidence>
<evidence type="ECO:0000256" key="6">
    <source>
        <dbReference type="RuleBase" id="RU003983"/>
    </source>
</evidence>
<evidence type="ECO:0000313" key="10">
    <source>
        <dbReference type="EMBL" id="QOP42069.1"/>
    </source>
</evidence>
<dbReference type="Pfam" id="PF01435">
    <property type="entry name" value="Peptidase_M48"/>
    <property type="match status" value="1"/>
</dbReference>